<comment type="caution">
    <text evidence="3">The sequence shown here is derived from an EMBL/GenBank/DDBJ whole genome shotgun (WGS) entry which is preliminary data.</text>
</comment>
<dbReference type="AlphaFoldDB" id="A0A840HQH2"/>
<sequence length="596" mass="65462">MPGTSKWLGLLSLGTLGAISASAMPVSSDFSEEALRLRDPSRQVLAMCGGSRRAGDLLRKRLQYAQEAMANMPGGQGAPALFTGLGALTYPVTTQNADAQRFFDQGLMLTYGFNHEEAIRSFREAQRKDPQCAMCWWGEALAHGPNINAPMDPQVNAQAVAATQHAAALKGKATPLEQALIEALATRYSPDPAADRATLDQGYAQKMMQVAERFPQDDNVAVLAAEAVMDTQPWNYWEADLQTPKGNIGKAIALVEGVLKRNPDHPQAEHLYIHLMEASAHPERAESYADRLAKPLVPAAGHLVHMPAHLYYRVGRFKDSIRVNLDAAKADEAYLQKSGTAGLYRFGYYPHNVHFIVSSAQMAGDMHTAIEQAQKLGNILNVDITSKVPWLQPVNAAPYLAYAQFAAPKDILALKAPDERLPYVTGMWHYSRAVAYAQNKNAAAVRQELAAIRKIREGTDFKPMVDQGVPAPELLRLSEVIAEARLAHAQARYKTAANLYRQAIAIKDTIPYMEPPFWYYPVQQSLGASLYRLGDLKAARQAFLEALAQAPNNGWALYGLARTQRTMGDRSGAAASEAALTNAWLGDRRWLVMDRL</sequence>
<dbReference type="Gene3D" id="1.25.40.10">
    <property type="entry name" value="Tetratricopeptide repeat domain"/>
    <property type="match status" value="2"/>
</dbReference>
<feature type="chain" id="PRO_5032347126" evidence="2">
    <location>
        <begin position="24"/>
        <end position="596"/>
    </location>
</feature>
<dbReference type="EMBL" id="JACHOV010000001">
    <property type="protein sequence ID" value="MBB4639848.1"/>
    <property type="molecule type" value="Genomic_DNA"/>
</dbReference>
<gene>
    <name evidence="3" type="ORF">HNQ99_000128</name>
</gene>
<evidence type="ECO:0000256" key="1">
    <source>
        <dbReference type="PROSITE-ProRule" id="PRU00339"/>
    </source>
</evidence>
<dbReference type="SUPFAM" id="SSF48452">
    <property type="entry name" value="TPR-like"/>
    <property type="match status" value="2"/>
</dbReference>
<dbReference type="PANTHER" id="PTHR45588">
    <property type="entry name" value="TPR DOMAIN-CONTAINING PROTEIN"/>
    <property type="match status" value="1"/>
</dbReference>
<keyword evidence="1" id="KW-0802">TPR repeat</keyword>
<organism evidence="3 4">
    <name type="scientific">Rhizorhapis suberifaciens</name>
    <name type="common">corky root of lettuce</name>
    <dbReference type="NCBI Taxonomy" id="13656"/>
    <lineage>
        <taxon>Bacteria</taxon>
        <taxon>Pseudomonadati</taxon>
        <taxon>Pseudomonadota</taxon>
        <taxon>Alphaproteobacteria</taxon>
        <taxon>Sphingomonadales</taxon>
        <taxon>Sphingomonadaceae</taxon>
        <taxon>Rhizorhapis</taxon>
    </lineage>
</organism>
<reference evidence="3 4" key="1">
    <citation type="submission" date="2020-08" db="EMBL/GenBank/DDBJ databases">
        <title>Genomic Encyclopedia of Type Strains, Phase IV (KMG-IV): sequencing the most valuable type-strain genomes for metagenomic binning, comparative biology and taxonomic classification.</title>
        <authorList>
            <person name="Goeker M."/>
        </authorList>
    </citation>
    <scope>NUCLEOTIDE SEQUENCE [LARGE SCALE GENOMIC DNA]</scope>
    <source>
        <strain evidence="3 4">DSM 7465</strain>
    </source>
</reference>
<dbReference type="Pfam" id="PF13181">
    <property type="entry name" value="TPR_8"/>
    <property type="match status" value="1"/>
</dbReference>
<dbReference type="SMART" id="SM00028">
    <property type="entry name" value="TPR"/>
    <property type="match status" value="3"/>
</dbReference>
<feature type="repeat" description="TPR" evidence="1">
    <location>
        <begin position="520"/>
        <end position="553"/>
    </location>
</feature>
<dbReference type="PANTHER" id="PTHR45588:SF1">
    <property type="entry name" value="WW DOMAIN-CONTAINING PROTEIN"/>
    <property type="match status" value="1"/>
</dbReference>
<feature type="signal peptide" evidence="2">
    <location>
        <begin position="1"/>
        <end position="23"/>
    </location>
</feature>
<proteinExistence type="predicted"/>
<protein>
    <submittedName>
        <fullName evidence="3">Tetratricopeptide (TPR) repeat protein</fullName>
    </submittedName>
</protein>
<evidence type="ECO:0000313" key="4">
    <source>
        <dbReference type="Proteomes" id="UP000575068"/>
    </source>
</evidence>
<evidence type="ECO:0000256" key="2">
    <source>
        <dbReference type="SAM" id="SignalP"/>
    </source>
</evidence>
<keyword evidence="2" id="KW-0732">Signal</keyword>
<dbReference type="InterPro" id="IPR011990">
    <property type="entry name" value="TPR-like_helical_dom_sf"/>
</dbReference>
<dbReference type="RefSeq" id="WP_184473715.1">
    <property type="nucleotide sequence ID" value="NZ_JACHOV010000001.1"/>
</dbReference>
<dbReference type="Proteomes" id="UP000575068">
    <property type="component" value="Unassembled WGS sequence"/>
</dbReference>
<dbReference type="PROSITE" id="PS50005">
    <property type="entry name" value="TPR"/>
    <property type="match status" value="1"/>
</dbReference>
<dbReference type="InterPro" id="IPR019734">
    <property type="entry name" value="TPR_rpt"/>
</dbReference>
<evidence type="ECO:0000313" key="3">
    <source>
        <dbReference type="EMBL" id="MBB4639848.1"/>
    </source>
</evidence>
<accession>A0A840HQH2</accession>
<name>A0A840HQH2_9SPHN</name>
<keyword evidence="4" id="KW-1185">Reference proteome</keyword>